<dbReference type="GO" id="GO:0005737">
    <property type="term" value="C:cytoplasm"/>
    <property type="evidence" value="ECO:0007669"/>
    <property type="project" value="TreeGrafter"/>
</dbReference>
<dbReference type="Proteomes" id="UP000249524">
    <property type="component" value="Unassembled WGS sequence"/>
</dbReference>
<dbReference type="SUPFAM" id="SSF51556">
    <property type="entry name" value="Metallo-dependent hydrolases"/>
    <property type="match status" value="1"/>
</dbReference>
<gene>
    <name evidence="4" type="ORF">DJ019_03895</name>
</gene>
<dbReference type="Gene3D" id="2.30.40.10">
    <property type="entry name" value="Urease, subunit C, domain 1"/>
    <property type="match status" value="1"/>
</dbReference>
<dbReference type="SUPFAM" id="SSF51338">
    <property type="entry name" value="Composite domain of metallo-dependent hydrolases"/>
    <property type="match status" value="1"/>
</dbReference>
<dbReference type="PANTHER" id="PTHR43668">
    <property type="entry name" value="ALLANTOINASE"/>
    <property type="match status" value="1"/>
</dbReference>
<dbReference type="NCBIfam" id="TIGR00857">
    <property type="entry name" value="pyrC_multi"/>
    <property type="match status" value="1"/>
</dbReference>
<dbReference type="EMBL" id="QFYS01000001">
    <property type="protein sequence ID" value="RAK69156.1"/>
    <property type="molecule type" value="Genomic_DNA"/>
</dbReference>
<keyword evidence="4" id="KW-0378">Hydrolase</keyword>
<evidence type="ECO:0000256" key="1">
    <source>
        <dbReference type="ARBA" id="ARBA00022975"/>
    </source>
</evidence>
<dbReference type="InterPro" id="IPR024403">
    <property type="entry name" value="DHOase_cat"/>
</dbReference>
<feature type="domain" description="Amidohydrolase-related" evidence="2">
    <location>
        <begin position="286"/>
        <end position="425"/>
    </location>
</feature>
<keyword evidence="5" id="KW-1185">Reference proteome</keyword>
<dbReference type="InterPro" id="IPR006680">
    <property type="entry name" value="Amidohydro-rel"/>
</dbReference>
<reference evidence="4 5" key="1">
    <citation type="submission" date="2018-05" db="EMBL/GenBank/DDBJ databases">
        <authorList>
            <person name="Lanie J.A."/>
            <person name="Ng W.-L."/>
            <person name="Kazmierczak K.M."/>
            <person name="Andrzejewski T.M."/>
            <person name="Davidsen T.M."/>
            <person name="Wayne K.J."/>
            <person name="Tettelin H."/>
            <person name="Glass J.I."/>
            <person name="Rusch D."/>
            <person name="Podicherti R."/>
            <person name="Tsui H.-C.T."/>
            <person name="Winkler M.E."/>
        </authorList>
    </citation>
    <scope>NUCLEOTIDE SEQUENCE [LARGE SCALE GENOMIC DNA]</scope>
    <source>
        <strain evidence="4 5">BUT-10</strain>
    </source>
</reference>
<name>A0A328BT19_9CAUL</name>
<dbReference type="RefSeq" id="WP_111274647.1">
    <property type="nucleotide sequence ID" value="NZ_QFYS01000001.1"/>
</dbReference>
<dbReference type="EC" id="3.5.2.3" evidence="4"/>
<dbReference type="GO" id="GO:0004151">
    <property type="term" value="F:dihydroorotase activity"/>
    <property type="evidence" value="ECO:0007669"/>
    <property type="project" value="UniProtKB-EC"/>
</dbReference>
<sequence length="428" mass="44818">MRPVAFTNVRLVDPASGYDGPGAVVITEGVIADVAHAPTLGGLSADVEVVDAGGALLIPGLVDIRVKTGEPGAEPKETLKSAALAAAAGGVTTIVVQPDTHPVMDEPAVVDFILRRARDIELVNVYPAGAATKGCEGKRMAEIGLMHEAGCLYVTDADRPIVDSKVFQRVLSYAKAFNTPVAHRPADPWLSAGAAATSGEFAARMGLPSVPAIAERIMLERDLALVELTGARLIVDQVTTAGALESLRRGLGRGLPVTATTSINHLSFNEIDIGDYRTFCKVDPPLRSEDDRQAVIDAIASGLIQVVVSAHAPAPAEDKRLPYDEAAPGAVGLQTLLPALLAFHHEGRIPLIDLIRTVTSAPATLLGLPAGRIAKGAPADLVLCDLNAPVVIDADKLVSKSKNSPFDGRRLQGRVLQTLVDGRTVYRA</sequence>
<accession>A0A328BT19</accession>
<dbReference type="OrthoDB" id="9803027at2"/>
<dbReference type="GO" id="GO:0004038">
    <property type="term" value="F:allantoinase activity"/>
    <property type="evidence" value="ECO:0007669"/>
    <property type="project" value="TreeGrafter"/>
</dbReference>
<dbReference type="PANTHER" id="PTHR43668:SF2">
    <property type="entry name" value="ALLANTOINASE"/>
    <property type="match status" value="1"/>
</dbReference>
<feature type="domain" description="Dihydroorotase catalytic" evidence="3">
    <location>
        <begin position="54"/>
        <end position="238"/>
    </location>
</feature>
<evidence type="ECO:0000259" key="2">
    <source>
        <dbReference type="Pfam" id="PF01979"/>
    </source>
</evidence>
<evidence type="ECO:0000313" key="4">
    <source>
        <dbReference type="EMBL" id="RAK69156.1"/>
    </source>
</evidence>
<comment type="caution">
    <text evidence="4">The sequence shown here is derived from an EMBL/GenBank/DDBJ whole genome shotgun (WGS) entry which is preliminary data.</text>
</comment>
<proteinExistence type="predicted"/>
<dbReference type="CDD" id="cd01317">
    <property type="entry name" value="DHOase_IIa"/>
    <property type="match status" value="1"/>
</dbReference>
<dbReference type="Pfam" id="PF12890">
    <property type="entry name" value="DHOase"/>
    <property type="match status" value="1"/>
</dbReference>
<dbReference type="InterPro" id="IPR004722">
    <property type="entry name" value="DHOase"/>
</dbReference>
<dbReference type="GO" id="GO:0006221">
    <property type="term" value="P:pyrimidine nucleotide biosynthetic process"/>
    <property type="evidence" value="ECO:0007669"/>
    <property type="project" value="UniProtKB-KW"/>
</dbReference>
<dbReference type="InterPro" id="IPR050138">
    <property type="entry name" value="DHOase/Allantoinase_Hydrolase"/>
</dbReference>
<dbReference type="GO" id="GO:0046872">
    <property type="term" value="F:metal ion binding"/>
    <property type="evidence" value="ECO:0007669"/>
    <property type="project" value="InterPro"/>
</dbReference>
<protein>
    <submittedName>
        <fullName evidence="4">Dihydroorotase</fullName>
        <ecNumber evidence="4">3.5.2.3</ecNumber>
    </submittedName>
</protein>
<dbReference type="InterPro" id="IPR011059">
    <property type="entry name" value="Metal-dep_hydrolase_composite"/>
</dbReference>
<evidence type="ECO:0000313" key="5">
    <source>
        <dbReference type="Proteomes" id="UP000249524"/>
    </source>
</evidence>
<dbReference type="Gene3D" id="3.20.20.140">
    <property type="entry name" value="Metal-dependent hydrolases"/>
    <property type="match status" value="1"/>
</dbReference>
<evidence type="ECO:0000259" key="3">
    <source>
        <dbReference type="Pfam" id="PF12890"/>
    </source>
</evidence>
<keyword evidence="1" id="KW-0665">Pyrimidine biosynthesis</keyword>
<dbReference type="AlphaFoldDB" id="A0A328BT19"/>
<dbReference type="GO" id="GO:0006145">
    <property type="term" value="P:purine nucleobase catabolic process"/>
    <property type="evidence" value="ECO:0007669"/>
    <property type="project" value="TreeGrafter"/>
</dbReference>
<dbReference type="InterPro" id="IPR032466">
    <property type="entry name" value="Metal_Hydrolase"/>
</dbReference>
<dbReference type="Pfam" id="PF01979">
    <property type="entry name" value="Amidohydro_1"/>
    <property type="match status" value="1"/>
</dbReference>
<organism evidence="4 5">
    <name type="scientific">Phenylobacterium kunshanense</name>
    <dbReference type="NCBI Taxonomy" id="1445034"/>
    <lineage>
        <taxon>Bacteria</taxon>
        <taxon>Pseudomonadati</taxon>
        <taxon>Pseudomonadota</taxon>
        <taxon>Alphaproteobacteria</taxon>
        <taxon>Caulobacterales</taxon>
        <taxon>Caulobacteraceae</taxon>
        <taxon>Phenylobacterium</taxon>
    </lineage>
</organism>